<reference evidence="2" key="1">
    <citation type="submission" date="2023-06" db="EMBL/GenBank/DDBJ databases">
        <title>Survivors Of The Sea: Transcriptome response of Skeletonema marinoi to long-term dormancy.</title>
        <authorList>
            <person name="Pinder M.I.M."/>
            <person name="Kourtchenko O."/>
            <person name="Robertson E.K."/>
            <person name="Larsson T."/>
            <person name="Maumus F."/>
            <person name="Osuna-Cruz C.M."/>
            <person name="Vancaester E."/>
            <person name="Stenow R."/>
            <person name="Vandepoele K."/>
            <person name="Ploug H."/>
            <person name="Bruchert V."/>
            <person name="Godhe A."/>
            <person name="Topel M."/>
        </authorList>
    </citation>
    <scope>NUCLEOTIDE SEQUENCE</scope>
    <source>
        <strain evidence="2">R05AC</strain>
    </source>
</reference>
<feature type="compositionally biased region" description="Acidic residues" evidence="1">
    <location>
        <begin position="513"/>
        <end position="554"/>
    </location>
</feature>
<dbReference type="EMBL" id="JATAAI010000010">
    <property type="protein sequence ID" value="KAK1742873.1"/>
    <property type="molecule type" value="Genomic_DNA"/>
</dbReference>
<keyword evidence="3" id="KW-1185">Reference proteome</keyword>
<gene>
    <name evidence="2" type="ORF">QTG54_006470</name>
</gene>
<dbReference type="Proteomes" id="UP001224775">
    <property type="component" value="Unassembled WGS sequence"/>
</dbReference>
<organism evidence="2 3">
    <name type="scientific">Skeletonema marinoi</name>
    <dbReference type="NCBI Taxonomy" id="267567"/>
    <lineage>
        <taxon>Eukaryota</taxon>
        <taxon>Sar</taxon>
        <taxon>Stramenopiles</taxon>
        <taxon>Ochrophyta</taxon>
        <taxon>Bacillariophyta</taxon>
        <taxon>Coscinodiscophyceae</taxon>
        <taxon>Thalassiosirophycidae</taxon>
        <taxon>Thalassiosirales</taxon>
        <taxon>Skeletonemataceae</taxon>
        <taxon>Skeletonema</taxon>
        <taxon>Skeletonema marinoi-dohrnii complex</taxon>
    </lineage>
</organism>
<evidence type="ECO:0000256" key="1">
    <source>
        <dbReference type="SAM" id="MobiDB-lite"/>
    </source>
</evidence>
<feature type="region of interest" description="Disordered" evidence="1">
    <location>
        <begin position="511"/>
        <end position="554"/>
    </location>
</feature>
<sequence>MASSQKKLRLLECMEIFLPGQEGGKQSGKVLTMNGIRISDGISRANALSQLTRQEMATHALAGTFKDIKFSSLRIVNIADQKSRHDGFSVTDAFTDLKEQVRLHEKDFDAIIVWFTDSIRIGSKREHVTSLKTELSKISKKVSVICLKDAGKDPELVAKSVEEYLEVRAAIGKGASHVNAGKNLPRSTASQQLAEQIQAERVVIHTEVALLGKLDDKSLAAVERGKALAKTNPDLERLYGHCVASIEKDLSSDNVERMGRVWINEVGMYQFDVQIYEGGGGDGEEDESWLYLRTTPTEDELEEVDEEGTVSGRKYYDDVPVEQWSGCTSAKKCVGDNREVDFSVTTILSDKRKSRTIVKRPAFTKLMTNLGMGRIKYLFMDSMNRASGRLAQNLLLIKVCQLVNAEIILAKNVGQAKEVPADGEPTWDVTATDVAKMDDARMKDLESAKKICKEEIEELSVTFSDCEFLFKDMSDKDKVKLSKELTEIGAKLVNRKKYKEMAAEISQWFNNKDEDDIFDESSEDDIFDESSEEDDDDYMEDESSGEEDENEDEV</sequence>
<comment type="caution">
    <text evidence="2">The sequence shown here is derived from an EMBL/GenBank/DDBJ whole genome shotgun (WGS) entry which is preliminary data.</text>
</comment>
<accession>A0AAD9DEM4</accession>
<evidence type="ECO:0000313" key="2">
    <source>
        <dbReference type="EMBL" id="KAK1742873.1"/>
    </source>
</evidence>
<dbReference type="AlphaFoldDB" id="A0AAD9DEM4"/>
<protein>
    <submittedName>
        <fullName evidence="2">Uncharacterized protein</fullName>
    </submittedName>
</protein>
<name>A0AAD9DEM4_9STRA</name>
<evidence type="ECO:0000313" key="3">
    <source>
        <dbReference type="Proteomes" id="UP001224775"/>
    </source>
</evidence>
<proteinExistence type="predicted"/>